<proteinExistence type="predicted"/>
<dbReference type="EMBL" id="LR796257">
    <property type="protein sequence ID" value="CAB4132079.1"/>
    <property type="molecule type" value="Genomic_DNA"/>
</dbReference>
<gene>
    <name evidence="1" type="ORF">UFOVP136_32</name>
</gene>
<organism evidence="1">
    <name type="scientific">uncultured Caudovirales phage</name>
    <dbReference type="NCBI Taxonomy" id="2100421"/>
    <lineage>
        <taxon>Viruses</taxon>
        <taxon>Duplodnaviria</taxon>
        <taxon>Heunggongvirae</taxon>
        <taxon>Uroviricota</taxon>
        <taxon>Caudoviricetes</taxon>
        <taxon>Peduoviridae</taxon>
        <taxon>Maltschvirus</taxon>
        <taxon>Maltschvirus maltsch</taxon>
    </lineage>
</organism>
<accession>A0A6J5LKC8</accession>
<reference evidence="1" key="1">
    <citation type="submission" date="2020-04" db="EMBL/GenBank/DDBJ databases">
        <authorList>
            <person name="Chiriac C."/>
            <person name="Salcher M."/>
            <person name="Ghai R."/>
            <person name="Kavagutti S V."/>
        </authorList>
    </citation>
    <scope>NUCLEOTIDE SEQUENCE</scope>
</reference>
<protein>
    <submittedName>
        <fullName evidence="1">Uncharacterized protein</fullName>
    </submittedName>
</protein>
<evidence type="ECO:0000313" key="1">
    <source>
        <dbReference type="EMBL" id="CAB4132079.1"/>
    </source>
</evidence>
<name>A0A6J5LKC8_9CAUD</name>
<sequence>MKKLILVLALLPAMAQSATLEQCRSLANDISFINAVDSQCMSATDRKRRFDGGMEVFYNSGCTNVVTKSEFSLAIDRDIINIDNIVKDLKKGIKFCKQKDVLTTYKDATNEIISFDK</sequence>